<dbReference type="PANTHER" id="PTHR35296">
    <property type="entry name" value="EXPRESSED PROTEIN"/>
    <property type="match status" value="1"/>
</dbReference>
<proteinExistence type="evidence at transcript level"/>
<sequence length="145" mass="16044">MARVGKLTKLKSAIKRLPSFTKFARTPSGSDLYEPARNDAVAACSKVSSDVVLRAVCVGKSRRRYLVPSEIVDHPLFQDLVDKSRTATKNDSDDENDNDNGSYDDGVVFVACEVVMFEHLLWMLHNAEAAQLAGPTDELVDFYTC</sequence>
<name>A0A172J1Z9_BOENI</name>
<comment type="similarity">
    <text evidence="1">Belongs to the ARG7 family.</text>
</comment>
<dbReference type="AlphaFoldDB" id="A0A172J1Z9"/>
<dbReference type="Pfam" id="PF02519">
    <property type="entry name" value="Auxin_inducible"/>
    <property type="match status" value="1"/>
</dbReference>
<accession>A0A172J1Z9</accession>
<dbReference type="PANTHER" id="PTHR35296:SF8">
    <property type="entry name" value="SMALL AUXIN-UP RNA-RELATED"/>
    <property type="match status" value="1"/>
</dbReference>
<dbReference type="EMBL" id="KR076457">
    <property type="protein sequence ID" value="AMQ09543.1"/>
    <property type="molecule type" value="mRNA"/>
</dbReference>
<dbReference type="InterPro" id="IPR003676">
    <property type="entry name" value="SAUR_fam"/>
</dbReference>
<protein>
    <submittedName>
        <fullName evidence="2">Small auxin up regulated protein</fullName>
    </submittedName>
</protein>
<organism evidence="2">
    <name type="scientific">Boehmeria nivea</name>
    <name type="common">Chinese grass</name>
    <name type="synonym">Urtica nivea</name>
    <dbReference type="NCBI Taxonomy" id="83906"/>
    <lineage>
        <taxon>Eukaryota</taxon>
        <taxon>Viridiplantae</taxon>
        <taxon>Streptophyta</taxon>
        <taxon>Embryophyta</taxon>
        <taxon>Tracheophyta</taxon>
        <taxon>Spermatophyta</taxon>
        <taxon>Magnoliopsida</taxon>
        <taxon>eudicotyledons</taxon>
        <taxon>Gunneridae</taxon>
        <taxon>Pentapetalae</taxon>
        <taxon>rosids</taxon>
        <taxon>fabids</taxon>
        <taxon>Rosales</taxon>
        <taxon>Urticaceae</taxon>
        <taxon>Boehmeria</taxon>
    </lineage>
</organism>
<evidence type="ECO:0000256" key="1">
    <source>
        <dbReference type="ARBA" id="ARBA00006974"/>
    </source>
</evidence>
<gene>
    <name evidence="2" type="primary">SAUR18</name>
</gene>
<reference evidence="2" key="1">
    <citation type="journal article" date="2016" name="J. Genet.">
        <title>Identification of small auxin-up RNA (SAUR) genes in Urticales plants: mulberry (Morus notabilis), hemp (Cannabis sativa) and ramie (Boehmeria nivea).</title>
        <authorList>
            <person name="Huang X."/>
            <person name="Bao Y."/>
            <person name="Wang B.O."/>
            <person name="Liu L."/>
            <person name="Chen J."/>
            <person name="Dai L."/>
            <person name="Baloch S.U."/>
            <person name="Peng D."/>
        </authorList>
    </citation>
    <scope>NUCLEOTIDE SEQUENCE</scope>
</reference>
<evidence type="ECO:0000313" key="2">
    <source>
        <dbReference type="EMBL" id="AMQ09543.1"/>
    </source>
</evidence>
<dbReference type="GO" id="GO:0009733">
    <property type="term" value="P:response to auxin"/>
    <property type="evidence" value="ECO:0007669"/>
    <property type="project" value="InterPro"/>
</dbReference>